<evidence type="ECO:0000256" key="4">
    <source>
        <dbReference type="ARBA" id="ARBA00022989"/>
    </source>
</evidence>
<comment type="similarity">
    <text evidence="6">Belongs to the MzrA family.</text>
</comment>
<evidence type="ECO:0000256" key="5">
    <source>
        <dbReference type="ARBA" id="ARBA00023136"/>
    </source>
</evidence>
<keyword evidence="3 6" id="KW-0812">Transmembrane</keyword>
<evidence type="ECO:0000313" key="9">
    <source>
        <dbReference type="Proteomes" id="UP001611251"/>
    </source>
</evidence>
<dbReference type="InterPro" id="IPR027398">
    <property type="entry name" value="SecD-TM"/>
</dbReference>
<organism evidence="8 9">
    <name type="scientific">Pantoea osteomyelitidis</name>
    <dbReference type="NCBI Taxonomy" id="3230026"/>
    <lineage>
        <taxon>Bacteria</taxon>
        <taxon>Pseudomonadati</taxon>
        <taxon>Pseudomonadota</taxon>
        <taxon>Gammaproteobacteria</taxon>
        <taxon>Enterobacterales</taxon>
        <taxon>Erwiniaceae</taxon>
        <taxon>Pantoea</taxon>
    </lineage>
</organism>
<sequence>MTLPQWLPKRLLPWLAGGVLLLLVITLTPTMLRHETAVKIRVAHAGTPLPDGFYLYQQLTAQGIRIKSITPAGNALIIHFDSEEQGLAAQKVLRRLLPDGYVVAQMDSANRQEWLNAPGSARHSLS</sequence>
<comment type="subcellular location">
    <subcellularLocation>
        <location evidence="6">Cell inner membrane</location>
        <topology evidence="6">Single-pass membrane protein</topology>
    </subcellularLocation>
</comment>
<keyword evidence="9" id="KW-1185">Reference proteome</keyword>
<evidence type="ECO:0000256" key="3">
    <source>
        <dbReference type="ARBA" id="ARBA00022692"/>
    </source>
</evidence>
<protein>
    <recommendedName>
        <fullName evidence="6">Modulator protein MzrA</fullName>
    </recommendedName>
</protein>
<gene>
    <name evidence="6 8" type="primary">mzrA</name>
    <name evidence="8" type="ORF">ABU178_14210</name>
</gene>
<comment type="subunit">
    <text evidence="6">Interacts with EnvZ.</text>
</comment>
<proteinExistence type="inferred from homology"/>
<reference evidence="8 9" key="1">
    <citation type="submission" date="2024-08" db="EMBL/GenBank/DDBJ databases">
        <title>Pantoea ronii - a newly identified human opportunistic pathogen.</title>
        <authorList>
            <person name="Keidar-Friedman D."/>
            <person name="Sorek N."/>
            <person name="Leshin-Carmel D."/>
            <person name="Tsur A."/>
            <person name="Amsalem M."/>
            <person name="Tolkach D."/>
            <person name="Brosh-Nissimov T."/>
        </authorList>
    </citation>
    <scope>NUCLEOTIDE SEQUENCE [LARGE SCALE GENOMIC DNA]</scope>
    <source>
        <strain evidence="8 9">AA23256</strain>
    </source>
</reference>
<dbReference type="EMBL" id="JBGFSN010000005">
    <property type="protein sequence ID" value="MFH8135319.1"/>
    <property type="molecule type" value="Genomic_DNA"/>
</dbReference>
<comment type="function">
    <text evidence="6">Modulates the activity of the EnvZ/OmpR two-component regulatory system, probably by directly modulating EnvZ enzymatic activity and increasing stability of phosphorylated OmpR.</text>
</comment>
<dbReference type="HAMAP" id="MF_00904">
    <property type="entry name" value="Modulator_MzrA"/>
    <property type="match status" value="1"/>
</dbReference>
<dbReference type="Gene3D" id="3.30.70.260">
    <property type="match status" value="1"/>
</dbReference>
<dbReference type="NCBIfam" id="NF007915">
    <property type="entry name" value="PRK10629.1"/>
    <property type="match status" value="1"/>
</dbReference>
<keyword evidence="5 6" id="KW-0472">Membrane</keyword>
<comment type="caution">
    <text evidence="8">The sequence shown here is derived from an EMBL/GenBank/DDBJ whole genome shotgun (WGS) entry which is preliminary data.</text>
</comment>
<dbReference type="Pfam" id="PF13721">
    <property type="entry name" value="SecD-TM1"/>
    <property type="match status" value="1"/>
</dbReference>
<accession>A0ABW7PYA4</accession>
<keyword evidence="1 6" id="KW-1003">Cell membrane</keyword>
<keyword evidence="4 6" id="KW-1133">Transmembrane helix</keyword>
<name>A0ABW7PYA4_9GAMM</name>
<feature type="transmembrane region" description="Helical" evidence="6">
    <location>
        <begin position="12"/>
        <end position="32"/>
    </location>
</feature>
<evidence type="ECO:0000256" key="1">
    <source>
        <dbReference type="ARBA" id="ARBA00022475"/>
    </source>
</evidence>
<evidence type="ECO:0000313" key="8">
    <source>
        <dbReference type="EMBL" id="MFH8135319.1"/>
    </source>
</evidence>
<dbReference type="InterPro" id="IPR026574">
    <property type="entry name" value="Modulator_MzrA"/>
</dbReference>
<dbReference type="Proteomes" id="UP001611251">
    <property type="component" value="Unassembled WGS sequence"/>
</dbReference>
<evidence type="ECO:0000256" key="6">
    <source>
        <dbReference type="HAMAP-Rule" id="MF_00904"/>
    </source>
</evidence>
<evidence type="ECO:0000259" key="7">
    <source>
        <dbReference type="Pfam" id="PF13721"/>
    </source>
</evidence>
<feature type="domain" description="SecD export protein N-terminal TM" evidence="7">
    <location>
        <begin position="15"/>
        <end position="105"/>
    </location>
</feature>
<dbReference type="RefSeq" id="WP_397216020.1">
    <property type="nucleotide sequence ID" value="NZ_JBGFSN010000005.1"/>
</dbReference>
<keyword evidence="2 6" id="KW-0997">Cell inner membrane</keyword>
<evidence type="ECO:0000256" key="2">
    <source>
        <dbReference type="ARBA" id="ARBA00022519"/>
    </source>
</evidence>